<evidence type="ECO:0000256" key="1">
    <source>
        <dbReference type="SAM" id="Phobius"/>
    </source>
</evidence>
<keyword evidence="1" id="KW-1133">Transmembrane helix</keyword>
<reference evidence="3 4" key="1">
    <citation type="submission" date="2018-12" db="EMBL/GenBank/DDBJ databases">
        <title>Draft genome sequence of Xylaria grammica IHI A82.</title>
        <authorList>
            <person name="Buettner E."/>
            <person name="Kellner H."/>
        </authorList>
    </citation>
    <scope>NUCLEOTIDE SEQUENCE [LARGE SCALE GENOMIC DNA]</scope>
    <source>
        <strain evidence="3 4">IHI A82</strain>
    </source>
</reference>
<keyword evidence="2" id="KW-0732">Signal</keyword>
<keyword evidence="1" id="KW-0472">Membrane</keyword>
<feature type="transmembrane region" description="Helical" evidence="1">
    <location>
        <begin position="362"/>
        <end position="383"/>
    </location>
</feature>
<keyword evidence="1" id="KW-0812">Transmembrane</keyword>
<dbReference type="EMBL" id="RYZI01000134">
    <property type="protein sequence ID" value="RWA09932.1"/>
    <property type="molecule type" value="Genomic_DNA"/>
</dbReference>
<comment type="caution">
    <text evidence="3">The sequence shown here is derived from an EMBL/GenBank/DDBJ whole genome shotgun (WGS) entry which is preliminary data.</text>
</comment>
<name>A0A439D698_9PEZI</name>
<dbReference type="Proteomes" id="UP000286045">
    <property type="component" value="Unassembled WGS sequence"/>
</dbReference>
<feature type="chain" id="PRO_5019574296" evidence="2">
    <location>
        <begin position="17"/>
        <end position="384"/>
    </location>
</feature>
<accession>A0A439D698</accession>
<dbReference type="AlphaFoldDB" id="A0A439D698"/>
<sequence>MAVLLNGAVLFGFLRAVAIFVDPDPPVFDFLDREPPPYPFLTKLRQRLREESADHVNPSSWGTLPRPTFESPEETVISFTSPEPPLTVSFAPIEDSTGEVETDSTSEVESTAILTVETTTVKTVEETTILTVTPMAVKTMTVETLETPTLTVTHTATSWEDSANVDPEDKERSCDWLYPYNTDNPPEGPHEFLSKSEASPVIEAVFDARRLRGELSPGGNGGWLTGRHLHGLDEVLSFLVTTPLWKFCEALHGLVDQAADSGNKAARLVPLLDDALAKLSEGGLGTDGKLEPGIVSAGAAPALKFVVEGRGEGDRYCIGDDCNIPARIYHMWQRTEQVRGILRTKLHAVRDDLTGTRSLRSMLVETVVLLTVLIITLIAARLML</sequence>
<evidence type="ECO:0000256" key="2">
    <source>
        <dbReference type="SAM" id="SignalP"/>
    </source>
</evidence>
<feature type="signal peptide" evidence="2">
    <location>
        <begin position="1"/>
        <end position="16"/>
    </location>
</feature>
<proteinExistence type="predicted"/>
<gene>
    <name evidence="3" type="ORF">EKO27_g5189</name>
</gene>
<organism evidence="3 4">
    <name type="scientific">Xylaria grammica</name>
    <dbReference type="NCBI Taxonomy" id="363999"/>
    <lineage>
        <taxon>Eukaryota</taxon>
        <taxon>Fungi</taxon>
        <taxon>Dikarya</taxon>
        <taxon>Ascomycota</taxon>
        <taxon>Pezizomycotina</taxon>
        <taxon>Sordariomycetes</taxon>
        <taxon>Xylariomycetidae</taxon>
        <taxon>Xylariales</taxon>
        <taxon>Xylariaceae</taxon>
        <taxon>Xylaria</taxon>
    </lineage>
</organism>
<evidence type="ECO:0000313" key="4">
    <source>
        <dbReference type="Proteomes" id="UP000286045"/>
    </source>
</evidence>
<protein>
    <submittedName>
        <fullName evidence="3">Uncharacterized protein</fullName>
    </submittedName>
</protein>
<keyword evidence="4" id="KW-1185">Reference proteome</keyword>
<evidence type="ECO:0000313" key="3">
    <source>
        <dbReference type="EMBL" id="RWA09932.1"/>
    </source>
</evidence>